<organism evidence="4 5">
    <name type="scientific">Punica granatum</name>
    <name type="common">Pomegranate</name>
    <dbReference type="NCBI Taxonomy" id="22663"/>
    <lineage>
        <taxon>Eukaryota</taxon>
        <taxon>Viridiplantae</taxon>
        <taxon>Streptophyta</taxon>
        <taxon>Embryophyta</taxon>
        <taxon>Tracheophyta</taxon>
        <taxon>Spermatophyta</taxon>
        <taxon>Magnoliopsida</taxon>
        <taxon>eudicotyledons</taxon>
        <taxon>Gunneridae</taxon>
        <taxon>Pentapetalae</taxon>
        <taxon>rosids</taxon>
        <taxon>malvids</taxon>
        <taxon>Myrtales</taxon>
        <taxon>Lythraceae</taxon>
        <taxon>Punica</taxon>
    </lineage>
</organism>
<dbReference type="GO" id="GO:0016787">
    <property type="term" value="F:hydrolase activity"/>
    <property type="evidence" value="ECO:0007669"/>
    <property type="project" value="UniProtKB-KW"/>
</dbReference>
<feature type="signal peptide" evidence="2">
    <location>
        <begin position="1"/>
        <end position="22"/>
    </location>
</feature>
<dbReference type="InterPro" id="IPR029058">
    <property type="entry name" value="AB_hydrolase_fold"/>
</dbReference>
<keyword evidence="2" id="KW-0732">Signal</keyword>
<proteinExistence type="predicted"/>
<dbReference type="PANTHER" id="PTHR31479:SF2">
    <property type="entry name" value="ALPHA_BETA-HYDROLASES SUPERFAMILY PROTEIN"/>
    <property type="match status" value="1"/>
</dbReference>
<feature type="domain" description="Fungal lipase-type" evidence="3">
    <location>
        <begin position="128"/>
        <end position="216"/>
    </location>
</feature>
<dbReference type="Pfam" id="PF01764">
    <property type="entry name" value="Lipase_3"/>
    <property type="match status" value="1"/>
</dbReference>
<dbReference type="PANTHER" id="PTHR31479">
    <property type="entry name" value="ALPHA/BETA-HYDROLASES SUPERFAMILY PROTEIN"/>
    <property type="match status" value="1"/>
</dbReference>
<accession>A0A2I0IZF2</accession>
<dbReference type="EMBL" id="PGOL01002250">
    <property type="protein sequence ID" value="PKI49379.1"/>
    <property type="molecule type" value="Genomic_DNA"/>
</dbReference>
<evidence type="ECO:0000259" key="3">
    <source>
        <dbReference type="Pfam" id="PF01764"/>
    </source>
</evidence>
<protein>
    <recommendedName>
        <fullName evidence="3">Fungal lipase-type domain-containing protein</fullName>
    </recommendedName>
</protein>
<dbReference type="STRING" id="22663.A0A2I0IZF2"/>
<dbReference type="AlphaFoldDB" id="A0A2I0IZF2"/>
<feature type="chain" id="PRO_5014144391" description="Fungal lipase-type domain-containing protein" evidence="2">
    <location>
        <begin position="23"/>
        <end position="381"/>
    </location>
</feature>
<evidence type="ECO:0000313" key="4">
    <source>
        <dbReference type="EMBL" id="PKI49379.1"/>
    </source>
</evidence>
<dbReference type="GO" id="GO:0006629">
    <property type="term" value="P:lipid metabolic process"/>
    <property type="evidence" value="ECO:0007669"/>
    <property type="project" value="InterPro"/>
</dbReference>
<keyword evidence="5" id="KW-1185">Reference proteome</keyword>
<keyword evidence="1" id="KW-0378">Hydrolase</keyword>
<comment type="caution">
    <text evidence="4">The sequence shown here is derived from an EMBL/GenBank/DDBJ whole genome shotgun (WGS) entry which is preliminary data.</text>
</comment>
<name>A0A2I0IZF2_PUNGR</name>
<reference evidence="4 5" key="1">
    <citation type="submission" date="2017-11" db="EMBL/GenBank/DDBJ databases">
        <title>De-novo sequencing of pomegranate (Punica granatum L.) genome.</title>
        <authorList>
            <person name="Akparov Z."/>
            <person name="Amiraslanov A."/>
            <person name="Hajiyeva S."/>
            <person name="Abbasov M."/>
            <person name="Kaur K."/>
            <person name="Hamwieh A."/>
            <person name="Solovyev V."/>
            <person name="Salamov A."/>
            <person name="Braich B."/>
            <person name="Kosarev P."/>
            <person name="Mahmoud A."/>
            <person name="Hajiyev E."/>
            <person name="Babayeva S."/>
            <person name="Izzatullayeva V."/>
            <person name="Mammadov A."/>
            <person name="Mammadov A."/>
            <person name="Sharifova S."/>
            <person name="Ojaghi J."/>
            <person name="Eynullazada K."/>
            <person name="Bayramov B."/>
            <person name="Abdulazimova A."/>
            <person name="Shahmuradov I."/>
        </authorList>
    </citation>
    <scope>NUCLEOTIDE SEQUENCE [LARGE SCALE GENOMIC DNA]</scope>
    <source>
        <strain evidence="5">cv. AG2017</strain>
        <tissue evidence="4">Leaf</tissue>
    </source>
</reference>
<sequence>MVLLQVLLSLPLLLLLRQRTPSSTPTPKASMAMQHALKKTKCDPYQRRAVMASLVKGVSVMEKDRVKGRRDHLALAPLWWKSFSFELESEIKDDAGSMIIGAIYKFKSTDCGGTVNSLQVQNCPPSYVVAFRGTIPIPTSNTVTALVQSTNTTMRDFKDDFMCLFHHLHNSSRFKVAKEKVWEIINTFGPSRICLAGHSLGSACAMLIGKEMARSDFILETYLFNSPFISIPIEYCISPDFSRAFDTVNSITKVGVAYLVKFFRGRPVRDSSFMALSKWFPHILVSPSDPICSGYIRYFERRKFMKSNGLGKLENIATQNSYKSLVSGALELGWDFEPEDILPSAHLIVNTDKKAGPIDAHKLKHWWHPWTRCQSSSHSLS</sequence>
<dbReference type="Proteomes" id="UP000233551">
    <property type="component" value="Unassembled WGS sequence"/>
</dbReference>
<evidence type="ECO:0000313" key="5">
    <source>
        <dbReference type="Proteomes" id="UP000233551"/>
    </source>
</evidence>
<dbReference type="SUPFAM" id="SSF53474">
    <property type="entry name" value="alpha/beta-Hydrolases"/>
    <property type="match status" value="1"/>
</dbReference>
<evidence type="ECO:0000256" key="2">
    <source>
        <dbReference type="SAM" id="SignalP"/>
    </source>
</evidence>
<evidence type="ECO:0000256" key="1">
    <source>
        <dbReference type="ARBA" id="ARBA00022801"/>
    </source>
</evidence>
<dbReference type="InterPro" id="IPR002921">
    <property type="entry name" value="Fungal_lipase-type"/>
</dbReference>
<dbReference type="Gene3D" id="3.40.50.1820">
    <property type="entry name" value="alpha/beta hydrolase"/>
    <property type="match status" value="1"/>
</dbReference>
<gene>
    <name evidence="4" type="ORF">CRG98_030307</name>
</gene>